<keyword evidence="10" id="KW-1185">Reference proteome</keyword>
<comment type="subcellular location">
    <subcellularLocation>
        <location evidence="1">Nucleus</location>
    </subcellularLocation>
</comment>
<dbReference type="InterPro" id="IPR007818">
    <property type="entry name" value="SHI"/>
</dbReference>
<evidence type="ECO:0000256" key="1">
    <source>
        <dbReference type="ARBA" id="ARBA00004123"/>
    </source>
</evidence>
<dbReference type="GO" id="GO:0003677">
    <property type="term" value="F:DNA binding"/>
    <property type="evidence" value="ECO:0007669"/>
    <property type="project" value="UniProtKB-KW"/>
</dbReference>
<reference evidence="9" key="1">
    <citation type="submission" date="2020-02" db="EMBL/GenBank/DDBJ databases">
        <authorList>
            <person name="Scholz U."/>
            <person name="Mascher M."/>
            <person name="Fiebig A."/>
        </authorList>
    </citation>
    <scope>NUCLEOTIDE SEQUENCE</scope>
</reference>
<organism evidence="9 10">
    <name type="scientific">Spirodela intermedia</name>
    <name type="common">Intermediate duckweed</name>
    <dbReference type="NCBI Taxonomy" id="51605"/>
    <lineage>
        <taxon>Eukaryota</taxon>
        <taxon>Viridiplantae</taxon>
        <taxon>Streptophyta</taxon>
        <taxon>Embryophyta</taxon>
        <taxon>Tracheophyta</taxon>
        <taxon>Spermatophyta</taxon>
        <taxon>Magnoliopsida</taxon>
        <taxon>Liliopsida</taxon>
        <taxon>Araceae</taxon>
        <taxon>Lemnoideae</taxon>
        <taxon>Spirodela</taxon>
    </lineage>
</organism>
<comment type="similarity">
    <text evidence="2">Belongs to the SHI protein family.</text>
</comment>
<keyword evidence="6" id="KW-0010">Activator</keyword>
<accession>A0A7I8JX51</accession>
<dbReference type="EMBL" id="LR746264">
    <property type="protein sequence ID" value="CAA7388489.1"/>
    <property type="molecule type" value="Genomic_DNA"/>
</dbReference>
<dbReference type="InterPro" id="IPR006511">
    <property type="entry name" value="SHI_C"/>
</dbReference>
<evidence type="ECO:0000256" key="5">
    <source>
        <dbReference type="ARBA" id="ARBA00023125"/>
    </source>
</evidence>
<keyword evidence="5" id="KW-0238">DNA-binding</keyword>
<protein>
    <submittedName>
        <fullName evidence="9">Uncharacterized protein</fullName>
    </submittedName>
</protein>
<dbReference type="PANTHER" id="PTHR31604:SF30">
    <property type="entry name" value="PROTEIN LATERAL ROOT PRIMORDIUM 1"/>
    <property type="match status" value="1"/>
</dbReference>
<evidence type="ECO:0000256" key="3">
    <source>
        <dbReference type="ARBA" id="ARBA00022723"/>
    </source>
</evidence>
<evidence type="ECO:0000313" key="9">
    <source>
        <dbReference type="EMBL" id="CAA7388489.1"/>
    </source>
</evidence>
<dbReference type="AlphaFoldDB" id="A0A7I8JX51"/>
<gene>
    <name evidence="9" type="ORF">SI8410_01000698</name>
</gene>
<dbReference type="GO" id="GO:0046872">
    <property type="term" value="F:metal ion binding"/>
    <property type="evidence" value="ECO:0007669"/>
    <property type="project" value="UniProtKB-KW"/>
</dbReference>
<dbReference type="Pfam" id="PF05142">
    <property type="entry name" value="DUF702"/>
    <property type="match status" value="1"/>
</dbReference>
<sequence>MLSAADHPIIPLLTAAPCFVEDPDPTATAAAAAAAAGRCRLSTGINLWQNQSPQQAATWVPQNSFPLSKPTAMPVLDSAGAAMAGVFGGALTGKTTMGFGGGDGALSSIVTCQDCGNKAKKDCVYRRCRTCCKSRGFDCPTHVRSTWVSAAQRRERHVSSSAGNDGGAGGEPGSSASTSTTKKPRLVSSNDQGAITNTTSTSNTTTPPRSFETSSSQQEGSFRDGLPGQVTAPAVFKCVRVTNMEDGEDEYAYQAMVRISGHIFKGFLYDQGPAEDTADAANDDGRGNSDTNNRIGGGIPNISELHLGGYGRGGGASDLYAAGLGGGLMGGTPYGKPMN</sequence>
<dbReference type="NCBIfam" id="TIGR01624">
    <property type="entry name" value="LRP1_Cterm"/>
    <property type="match status" value="1"/>
</dbReference>
<dbReference type="NCBIfam" id="TIGR01623">
    <property type="entry name" value="put_zinc_LRP1"/>
    <property type="match status" value="1"/>
</dbReference>
<dbReference type="InterPro" id="IPR006510">
    <property type="entry name" value="Znf_LRP1"/>
</dbReference>
<dbReference type="Proteomes" id="UP000663760">
    <property type="component" value="Chromosome 1"/>
</dbReference>
<proteinExistence type="inferred from homology"/>
<keyword evidence="3" id="KW-0479">Metal-binding</keyword>
<dbReference type="GO" id="GO:0005634">
    <property type="term" value="C:nucleus"/>
    <property type="evidence" value="ECO:0007669"/>
    <property type="project" value="UniProtKB-SubCell"/>
</dbReference>
<dbReference type="GO" id="GO:0045893">
    <property type="term" value="P:positive regulation of DNA-templated transcription"/>
    <property type="evidence" value="ECO:0007669"/>
    <property type="project" value="TreeGrafter"/>
</dbReference>
<keyword evidence="4" id="KW-0862">Zinc</keyword>
<feature type="region of interest" description="Disordered" evidence="8">
    <location>
        <begin position="275"/>
        <end position="297"/>
    </location>
</feature>
<evidence type="ECO:0000256" key="7">
    <source>
        <dbReference type="ARBA" id="ARBA00023242"/>
    </source>
</evidence>
<keyword evidence="7" id="KW-0539">Nucleus</keyword>
<dbReference type="OrthoDB" id="1913243at2759"/>
<evidence type="ECO:0000256" key="8">
    <source>
        <dbReference type="SAM" id="MobiDB-lite"/>
    </source>
</evidence>
<name>A0A7I8JX51_SPIIN</name>
<feature type="compositionally biased region" description="Polar residues" evidence="8">
    <location>
        <begin position="207"/>
        <end position="220"/>
    </location>
</feature>
<dbReference type="PANTHER" id="PTHR31604">
    <property type="entry name" value="PROTEIN LATERAL ROOT PRIMORDIUM 1"/>
    <property type="match status" value="1"/>
</dbReference>
<evidence type="ECO:0000256" key="6">
    <source>
        <dbReference type="ARBA" id="ARBA00023159"/>
    </source>
</evidence>
<feature type="compositionally biased region" description="Low complexity" evidence="8">
    <location>
        <begin position="196"/>
        <end position="206"/>
    </location>
</feature>
<dbReference type="GO" id="GO:0003700">
    <property type="term" value="F:DNA-binding transcription factor activity"/>
    <property type="evidence" value="ECO:0007669"/>
    <property type="project" value="InterPro"/>
</dbReference>
<evidence type="ECO:0000313" key="10">
    <source>
        <dbReference type="Proteomes" id="UP000663760"/>
    </source>
</evidence>
<evidence type="ECO:0000256" key="4">
    <source>
        <dbReference type="ARBA" id="ARBA00022833"/>
    </source>
</evidence>
<evidence type="ECO:0000256" key="2">
    <source>
        <dbReference type="ARBA" id="ARBA00006911"/>
    </source>
</evidence>
<feature type="region of interest" description="Disordered" evidence="8">
    <location>
        <begin position="150"/>
        <end position="228"/>
    </location>
</feature>